<name>A0A658QW62_9BURK</name>
<proteinExistence type="predicted"/>
<protein>
    <submittedName>
        <fullName evidence="2">Uncharacterized protein</fullName>
    </submittedName>
</protein>
<keyword evidence="3" id="KW-1185">Reference proteome</keyword>
<comment type="caution">
    <text evidence="2">The sequence shown here is derived from an EMBL/GenBank/DDBJ whole genome shotgun (WGS) entry which is preliminary data.</text>
</comment>
<keyword evidence="1" id="KW-0472">Membrane</keyword>
<feature type="transmembrane region" description="Helical" evidence="1">
    <location>
        <begin position="124"/>
        <end position="145"/>
    </location>
</feature>
<dbReference type="AlphaFoldDB" id="A0A658QW62"/>
<evidence type="ECO:0000256" key="1">
    <source>
        <dbReference type="SAM" id="Phobius"/>
    </source>
</evidence>
<organism evidence="2 3">
    <name type="scientific">Caballeronia concitans</name>
    <dbReference type="NCBI Taxonomy" id="1777133"/>
    <lineage>
        <taxon>Bacteria</taxon>
        <taxon>Pseudomonadati</taxon>
        <taxon>Pseudomonadota</taxon>
        <taxon>Betaproteobacteria</taxon>
        <taxon>Burkholderiales</taxon>
        <taxon>Burkholderiaceae</taxon>
        <taxon>Caballeronia</taxon>
    </lineage>
</organism>
<feature type="transmembrane region" description="Helical" evidence="1">
    <location>
        <begin position="69"/>
        <end position="88"/>
    </location>
</feature>
<dbReference type="Proteomes" id="UP000198263">
    <property type="component" value="Unassembled WGS sequence"/>
</dbReference>
<keyword evidence="1" id="KW-1133">Transmembrane helix</keyword>
<feature type="transmembrane region" description="Helical" evidence="1">
    <location>
        <begin position="95"/>
        <end position="112"/>
    </location>
</feature>
<evidence type="ECO:0000313" key="2">
    <source>
        <dbReference type="EMBL" id="SAL27707.1"/>
    </source>
</evidence>
<dbReference type="EMBL" id="FCNV02000003">
    <property type="protein sequence ID" value="SAL27707.1"/>
    <property type="molecule type" value="Genomic_DNA"/>
</dbReference>
<sequence length="152" mass="16931">MHIDENAALPTRLIENEDARIATPVRKRNFGDVRADANRLRRALAASTCMMVAWSLFEVPWEVDTDSSLEQWAAVITAKALLMAVAWLSLQGRRIARYVLLFVCLTSVLAIAPELPGEFVNAPWLAVLSSVECLAKFATLALIALHMKPRMR</sequence>
<feature type="transmembrane region" description="Helical" evidence="1">
    <location>
        <begin position="40"/>
        <end position="57"/>
    </location>
</feature>
<gene>
    <name evidence="2" type="ORF">AWB72_02211</name>
</gene>
<keyword evidence="1" id="KW-0812">Transmembrane</keyword>
<evidence type="ECO:0000313" key="3">
    <source>
        <dbReference type="Proteomes" id="UP000198263"/>
    </source>
</evidence>
<reference evidence="2 3" key="1">
    <citation type="submission" date="2016-01" db="EMBL/GenBank/DDBJ databases">
        <authorList>
            <person name="Peeters C."/>
        </authorList>
    </citation>
    <scope>NUCLEOTIDE SEQUENCE [LARGE SCALE GENOMIC DNA]</scope>
    <source>
        <strain evidence="2">LMG 29315</strain>
    </source>
</reference>
<accession>A0A658QW62</accession>